<comment type="subunit">
    <text evidence="1">Component of the mitochondrial contact site and cristae organizing system (MICOS) complex.</text>
</comment>
<name>A0AAD5SZ08_9FUNG</name>
<keyword evidence="3" id="KW-1185">Reference proteome</keyword>
<accession>A0AAD5SZ08</accession>
<gene>
    <name evidence="2" type="ORF">HK100_012958</name>
</gene>
<evidence type="ECO:0000313" key="2">
    <source>
        <dbReference type="EMBL" id="KAJ3120052.1"/>
    </source>
</evidence>
<organism evidence="2 3">
    <name type="scientific">Physocladia obscura</name>
    <dbReference type="NCBI Taxonomy" id="109957"/>
    <lineage>
        <taxon>Eukaryota</taxon>
        <taxon>Fungi</taxon>
        <taxon>Fungi incertae sedis</taxon>
        <taxon>Chytridiomycota</taxon>
        <taxon>Chytridiomycota incertae sedis</taxon>
        <taxon>Chytridiomycetes</taxon>
        <taxon>Chytridiales</taxon>
        <taxon>Chytriomycetaceae</taxon>
        <taxon>Physocladia</taxon>
    </lineage>
</organism>
<dbReference type="GO" id="GO:0061617">
    <property type="term" value="C:MICOS complex"/>
    <property type="evidence" value="ECO:0007669"/>
    <property type="project" value="UniProtKB-UniRule"/>
</dbReference>
<keyword evidence="1" id="KW-0472">Membrane</keyword>
<dbReference type="Pfam" id="PF09769">
    <property type="entry name" value="ApoO"/>
    <property type="match status" value="1"/>
</dbReference>
<evidence type="ECO:0000313" key="3">
    <source>
        <dbReference type="Proteomes" id="UP001211907"/>
    </source>
</evidence>
<reference evidence="2" key="1">
    <citation type="submission" date="2020-05" db="EMBL/GenBank/DDBJ databases">
        <title>Phylogenomic resolution of chytrid fungi.</title>
        <authorList>
            <person name="Stajich J.E."/>
            <person name="Amses K."/>
            <person name="Simmons R."/>
            <person name="Seto K."/>
            <person name="Myers J."/>
            <person name="Bonds A."/>
            <person name="Quandt C.A."/>
            <person name="Barry K."/>
            <person name="Liu P."/>
            <person name="Grigoriev I."/>
            <person name="Longcore J.E."/>
            <person name="James T.Y."/>
        </authorList>
    </citation>
    <scope>NUCLEOTIDE SEQUENCE</scope>
    <source>
        <strain evidence="2">JEL0513</strain>
    </source>
</reference>
<dbReference type="EMBL" id="JADGJH010000999">
    <property type="protein sequence ID" value="KAJ3120052.1"/>
    <property type="molecule type" value="Genomic_DNA"/>
</dbReference>
<protein>
    <recommendedName>
        <fullName evidence="1">MICOS complex subunit</fullName>
    </recommendedName>
</protein>
<keyword evidence="1" id="KW-0999">Mitochondrion inner membrane</keyword>
<dbReference type="Proteomes" id="UP001211907">
    <property type="component" value="Unassembled WGS sequence"/>
</dbReference>
<evidence type="ECO:0000256" key="1">
    <source>
        <dbReference type="RuleBase" id="RU363021"/>
    </source>
</evidence>
<comment type="subcellular location">
    <subcellularLocation>
        <location evidence="1">Mitochondrion inner membrane</location>
    </subcellularLocation>
</comment>
<sequence length="163" mass="17211">MTNEQQPYVPPRKRLSIYDPPAVDNSLPPASPTVVELGLRSKLAAEYSNKYFAYEASVRARVSPLISEPLLPNLLYVVLAGSGGIVATAASPSTLRRVAAPVLLSAGTAAWFLPRTATNVGGALFAQTGLTVPDLHVREGFEQVKAAVDGAVKNVKDTVVGKK</sequence>
<dbReference type="GO" id="GO:0042407">
    <property type="term" value="P:cristae formation"/>
    <property type="evidence" value="ECO:0007669"/>
    <property type="project" value="InterPro"/>
</dbReference>
<proteinExistence type="predicted"/>
<keyword evidence="1" id="KW-0496">Mitochondrion</keyword>
<comment type="caution">
    <text evidence="2">The sequence shown here is derived from an EMBL/GenBank/DDBJ whole genome shotgun (WGS) entry which is preliminary data.</text>
</comment>
<dbReference type="AlphaFoldDB" id="A0AAD5SZ08"/>
<dbReference type="InterPro" id="IPR019166">
    <property type="entry name" value="MIC26/MIC27"/>
</dbReference>
<comment type="function">
    <text evidence="1">Component of the MICOS complex, a large protein complex of the mitochondrial inner membrane that plays crucial roles in the maintenance of crista junctions, inner membrane architecture, and formation of contact sites to the outer membrane.</text>
</comment>